<sequence length="31" mass="3246">MKRIVVRGVAGALLVLLIAAGSKPPEQTPLF</sequence>
<dbReference type="EMBL" id="BARU01031303">
    <property type="protein sequence ID" value="GAH73180.1"/>
    <property type="molecule type" value="Genomic_DNA"/>
</dbReference>
<accession>X1IV82</accession>
<dbReference type="AlphaFoldDB" id="X1IV82"/>
<feature type="non-terminal residue" evidence="1">
    <location>
        <position position="31"/>
    </location>
</feature>
<evidence type="ECO:0000313" key="1">
    <source>
        <dbReference type="EMBL" id="GAH73180.1"/>
    </source>
</evidence>
<organism evidence="1">
    <name type="scientific">marine sediment metagenome</name>
    <dbReference type="NCBI Taxonomy" id="412755"/>
    <lineage>
        <taxon>unclassified sequences</taxon>
        <taxon>metagenomes</taxon>
        <taxon>ecological metagenomes</taxon>
    </lineage>
</organism>
<reference evidence="1" key="1">
    <citation type="journal article" date="2014" name="Front. Microbiol.">
        <title>High frequency of phylogenetically diverse reductive dehalogenase-homologous genes in deep subseafloor sedimentary metagenomes.</title>
        <authorList>
            <person name="Kawai M."/>
            <person name="Futagami T."/>
            <person name="Toyoda A."/>
            <person name="Takaki Y."/>
            <person name="Nishi S."/>
            <person name="Hori S."/>
            <person name="Arai W."/>
            <person name="Tsubouchi T."/>
            <person name="Morono Y."/>
            <person name="Uchiyama I."/>
            <person name="Ito T."/>
            <person name="Fujiyama A."/>
            <person name="Inagaki F."/>
            <person name="Takami H."/>
        </authorList>
    </citation>
    <scope>NUCLEOTIDE SEQUENCE</scope>
    <source>
        <strain evidence="1">Expedition CK06-06</strain>
    </source>
</reference>
<protein>
    <submittedName>
        <fullName evidence="1">Uncharacterized protein</fullName>
    </submittedName>
</protein>
<proteinExistence type="predicted"/>
<name>X1IV82_9ZZZZ</name>
<gene>
    <name evidence="1" type="ORF">S03H2_49536</name>
</gene>
<comment type="caution">
    <text evidence="1">The sequence shown here is derived from an EMBL/GenBank/DDBJ whole genome shotgun (WGS) entry which is preliminary data.</text>
</comment>